<dbReference type="Proteomes" id="UP000261875">
    <property type="component" value="Chromosome"/>
</dbReference>
<keyword evidence="15" id="KW-1185">Reference proteome</keyword>
<dbReference type="PANTHER" id="PTHR30093">
    <property type="entry name" value="GENERAL SECRETION PATHWAY PROTEIN G"/>
    <property type="match status" value="1"/>
</dbReference>
<dbReference type="KEGG" id="fsm:CCS41_12860"/>
<dbReference type="RefSeq" id="WP_119797677.1">
    <property type="nucleotide sequence ID" value="NZ_CP021659.1"/>
</dbReference>
<dbReference type="InterPro" id="IPR012902">
    <property type="entry name" value="N_methyl_site"/>
</dbReference>
<dbReference type="PANTHER" id="PTHR30093:SF44">
    <property type="entry name" value="TYPE II SECRETION SYSTEM CORE PROTEIN G"/>
    <property type="match status" value="1"/>
</dbReference>
<keyword evidence="6" id="KW-0488">Methylation</keyword>
<dbReference type="PRINTS" id="PR00813">
    <property type="entry name" value="BCTERIALGSPG"/>
</dbReference>
<dbReference type="InterPro" id="IPR000983">
    <property type="entry name" value="Bac_GSPG_pilin"/>
</dbReference>
<keyword evidence="7" id="KW-0997">Cell inner membrane</keyword>
<evidence type="ECO:0000256" key="8">
    <source>
        <dbReference type="ARBA" id="ARBA00022692"/>
    </source>
</evidence>
<dbReference type="SUPFAM" id="SSF54523">
    <property type="entry name" value="Pili subunits"/>
    <property type="match status" value="1"/>
</dbReference>
<evidence type="ECO:0000256" key="7">
    <source>
        <dbReference type="ARBA" id="ARBA00022519"/>
    </source>
</evidence>
<evidence type="ECO:0000256" key="9">
    <source>
        <dbReference type="ARBA" id="ARBA00022989"/>
    </source>
</evidence>
<dbReference type="STRING" id="1878942.GCA_900128755_00830"/>
<feature type="domain" description="Type II secretion system protein GspG C-terminal" evidence="13">
    <location>
        <begin position="33"/>
        <end position="139"/>
    </location>
</feature>
<organism evidence="14 15">
    <name type="scientific">Candidatus Fukatsuia symbiotica</name>
    <dbReference type="NCBI Taxonomy" id="1878942"/>
    <lineage>
        <taxon>Bacteria</taxon>
        <taxon>Pseudomonadati</taxon>
        <taxon>Pseudomonadota</taxon>
        <taxon>Gammaproteobacteria</taxon>
        <taxon>Enterobacterales</taxon>
        <taxon>Yersiniaceae</taxon>
        <taxon>Candidatus Fukatsuia</taxon>
    </lineage>
</organism>
<dbReference type="NCBIfam" id="TIGR02532">
    <property type="entry name" value="IV_pilin_GFxxxE"/>
    <property type="match status" value="1"/>
</dbReference>
<proteinExistence type="inferred from homology"/>
<dbReference type="GO" id="GO:0005886">
    <property type="term" value="C:plasma membrane"/>
    <property type="evidence" value="ECO:0007669"/>
    <property type="project" value="UniProtKB-SubCell"/>
</dbReference>
<evidence type="ECO:0000256" key="5">
    <source>
        <dbReference type="ARBA" id="ARBA00022475"/>
    </source>
</evidence>
<feature type="transmembrane region" description="Helical" evidence="12">
    <location>
        <begin position="12"/>
        <end position="31"/>
    </location>
</feature>
<dbReference type="InterPro" id="IPR013545">
    <property type="entry name" value="T2SS_protein-GspG_C"/>
</dbReference>
<reference evidence="14 15" key="1">
    <citation type="submission" date="2017-05" db="EMBL/GenBank/DDBJ databases">
        <title>Genome sequence of Candidatus Fukatsuia symbiotica and Candidatus Hamiltonella defensa from Acyrthosiphon pisum strain 5D.</title>
        <authorList>
            <person name="Patel V.A."/>
            <person name="Chevignon G."/>
            <person name="Russell J.A."/>
            <person name="Oliver K.M."/>
        </authorList>
    </citation>
    <scope>NUCLEOTIDE SEQUENCE [LARGE SCALE GENOMIC DNA]</scope>
    <source>
        <strain evidence="14 15">5D</strain>
    </source>
</reference>
<comment type="subcellular location">
    <subcellularLocation>
        <location evidence="1">Cell inner membrane</location>
        <topology evidence="1">Single-pass membrane protein</topology>
    </subcellularLocation>
</comment>
<accession>A0A2U8I7M5</accession>
<dbReference type="Gene3D" id="3.30.700.10">
    <property type="entry name" value="Glycoprotein, Type 4 Pilin"/>
    <property type="match status" value="1"/>
</dbReference>
<dbReference type="NCBIfam" id="TIGR01710">
    <property type="entry name" value="typeII_sec_gspG"/>
    <property type="match status" value="1"/>
</dbReference>
<sequence length="149" mass="17071">MYIPHQKETGFTLLEIMVVMVILGLLAGLTIPNLMSNKITADYQKARSDITIFENALDMYKLDNQYFPSNDQGLTALVLKPKVPPFPKNYRQDGYIRRLPRDPWGENYQIRNPGKHNLIDVFSSGPDRIIDTSDDIGNWIVTTGEREEN</sequence>
<evidence type="ECO:0000256" key="11">
    <source>
        <dbReference type="ARBA" id="ARBA00045631"/>
    </source>
</evidence>
<dbReference type="GO" id="GO:0015627">
    <property type="term" value="C:type II protein secretion system complex"/>
    <property type="evidence" value="ECO:0007669"/>
    <property type="project" value="InterPro"/>
</dbReference>
<dbReference type="AlphaFoldDB" id="A0A2U8I7M5"/>
<evidence type="ECO:0000256" key="4">
    <source>
        <dbReference type="ARBA" id="ARBA00020042"/>
    </source>
</evidence>
<evidence type="ECO:0000256" key="12">
    <source>
        <dbReference type="SAM" id="Phobius"/>
    </source>
</evidence>
<dbReference type="InterPro" id="IPR045584">
    <property type="entry name" value="Pilin-like"/>
</dbReference>
<comment type="similarity">
    <text evidence="2">Belongs to the GSP G family.</text>
</comment>
<name>A0A2U8I7M5_9GAMM</name>
<evidence type="ECO:0000313" key="14">
    <source>
        <dbReference type="EMBL" id="AWK15160.1"/>
    </source>
</evidence>
<keyword evidence="9 12" id="KW-1133">Transmembrane helix</keyword>
<protein>
    <recommendedName>
        <fullName evidence="4">Type II secretion system core protein G</fullName>
    </recommendedName>
</protein>
<evidence type="ECO:0000256" key="2">
    <source>
        <dbReference type="ARBA" id="ARBA00009984"/>
    </source>
</evidence>
<dbReference type="Pfam" id="PF08334">
    <property type="entry name" value="T2SSG"/>
    <property type="match status" value="1"/>
</dbReference>
<evidence type="ECO:0000256" key="3">
    <source>
        <dbReference type="ARBA" id="ARBA00011180"/>
    </source>
</evidence>
<keyword evidence="5" id="KW-1003">Cell membrane</keyword>
<evidence type="ECO:0000256" key="6">
    <source>
        <dbReference type="ARBA" id="ARBA00022481"/>
    </source>
</evidence>
<dbReference type="EMBL" id="CP021659">
    <property type="protein sequence ID" value="AWK15160.1"/>
    <property type="molecule type" value="Genomic_DNA"/>
</dbReference>
<dbReference type="GO" id="GO:0015628">
    <property type="term" value="P:protein secretion by the type II secretion system"/>
    <property type="evidence" value="ECO:0007669"/>
    <property type="project" value="InterPro"/>
</dbReference>
<evidence type="ECO:0000256" key="10">
    <source>
        <dbReference type="ARBA" id="ARBA00023136"/>
    </source>
</evidence>
<dbReference type="PROSITE" id="PS00409">
    <property type="entry name" value="PROKAR_NTER_METHYL"/>
    <property type="match status" value="1"/>
</dbReference>
<dbReference type="InterPro" id="IPR010054">
    <property type="entry name" value="Type2_sec_GspG"/>
</dbReference>
<dbReference type="Pfam" id="PF07963">
    <property type="entry name" value="N_methyl"/>
    <property type="match status" value="1"/>
</dbReference>
<comment type="subunit">
    <text evidence="3">Type II secretion system is composed of four main components: the outer membrane complex, the inner membrane complex, the cytoplasmic secretion ATPase and the periplasm-spanning pseudopilus. Forms homomultimers.</text>
</comment>
<evidence type="ECO:0000259" key="13">
    <source>
        <dbReference type="Pfam" id="PF08334"/>
    </source>
</evidence>
<evidence type="ECO:0000256" key="1">
    <source>
        <dbReference type="ARBA" id="ARBA00004377"/>
    </source>
</evidence>
<keyword evidence="10 12" id="KW-0472">Membrane</keyword>
<evidence type="ECO:0000313" key="15">
    <source>
        <dbReference type="Proteomes" id="UP000261875"/>
    </source>
</evidence>
<comment type="function">
    <text evidence="11">Core component of the type II secretion system required for the energy-dependent secretion of extracellular factors such as proteases and toxins from the periplasm. Pseudopilin (pilin-like) protein that polymerizes to form the pseudopilus. Further polymerization triggers pseudopilus growth.</text>
</comment>
<dbReference type="OrthoDB" id="9795612at2"/>
<keyword evidence="8 12" id="KW-0812">Transmembrane</keyword>
<gene>
    <name evidence="14" type="primary">gspG</name>
    <name evidence="14" type="ORF">CCS41_12860</name>
</gene>